<dbReference type="OrthoDB" id="454181at2"/>
<dbReference type="eggNOG" id="COG2755">
    <property type="taxonomic scope" value="Bacteria"/>
</dbReference>
<evidence type="ECO:0000259" key="1">
    <source>
        <dbReference type="Pfam" id="PF07176"/>
    </source>
</evidence>
<gene>
    <name evidence="2" type="ordered locus">Cyan7425_5102</name>
</gene>
<evidence type="ECO:0000313" key="2">
    <source>
        <dbReference type="EMBL" id="ACL47396.1"/>
    </source>
</evidence>
<reference evidence="2" key="1">
    <citation type="submission" date="2009-01" db="EMBL/GenBank/DDBJ databases">
        <title>Complete sequence of chromosome Cyanothece sp. PCC 7425.</title>
        <authorList>
            <consortium name="US DOE Joint Genome Institute"/>
            <person name="Lucas S."/>
            <person name="Copeland A."/>
            <person name="Lapidus A."/>
            <person name="Glavina del Rio T."/>
            <person name="Dalin E."/>
            <person name="Tice H."/>
            <person name="Bruce D."/>
            <person name="Goodwin L."/>
            <person name="Pitluck S."/>
            <person name="Sims D."/>
            <person name="Meineke L."/>
            <person name="Brettin T."/>
            <person name="Detter J.C."/>
            <person name="Han C."/>
            <person name="Larimer F."/>
            <person name="Land M."/>
            <person name="Hauser L."/>
            <person name="Kyrpides N."/>
            <person name="Ovchinnikova G."/>
            <person name="Liberton M."/>
            <person name="Stoeckel J."/>
            <person name="Banerjee A."/>
            <person name="Singh A."/>
            <person name="Page L."/>
            <person name="Sato H."/>
            <person name="Zhao L."/>
            <person name="Sherman L."/>
            <person name="Pakrasi H."/>
            <person name="Richardson P."/>
        </authorList>
    </citation>
    <scope>NUCLEOTIDE SEQUENCE</scope>
    <source>
        <strain evidence="2">PCC 7425</strain>
    </source>
</reference>
<dbReference type="KEGG" id="cyn:Cyan7425_5102"/>
<dbReference type="InterPro" id="IPR010802">
    <property type="entry name" value="DUF1400"/>
</dbReference>
<dbReference type="AlphaFoldDB" id="B8HPD6"/>
<feature type="domain" description="DUF1400" evidence="1">
    <location>
        <begin position="31"/>
        <end position="157"/>
    </location>
</feature>
<name>B8HPD6_CYAP4</name>
<protein>
    <recommendedName>
        <fullName evidence="1">DUF1400 domain-containing protein</fullName>
    </recommendedName>
</protein>
<organism evidence="2">
    <name type="scientific">Cyanothece sp. (strain PCC 7425 / ATCC 29141)</name>
    <dbReference type="NCBI Taxonomy" id="395961"/>
    <lineage>
        <taxon>Bacteria</taxon>
        <taxon>Bacillati</taxon>
        <taxon>Cyanobacteriota</taxon>
        <taxon>Cyanophyceae</taxon>
        <taxon>Gomontiellales</taxon>
        <taxon>Cyanothecaceae</taxon>
        <taxon>Cyanothece</taxon>
    </lineage>
</organism>
<dbReference type="Pfam" id="PF07176">
    <property type="entry name" value="DUF1400"/>
    <property type="match status" value="1"/>
</dbReference>
<sequence>MRQRLQHLLLGLSSSLLVLPLISFGSRPSLAAETVSLRYGPFQTSVPTADLRQYAQTGEASNRLAALLRLVSSKERESLKQGLNFKVPLNVVAVSNLVNSAPGKALLEKMTSVIVFRPESAGLVAMRGGLVMAASSKEGLGVLSFIENYPSSVIEIDVRQALAQGGDLGNLLKGFGGGMGL</sequence>
<dbReference type="HOGENOM" id="CLU_107447_2_0_3"/>
<dbReference type="STRING" id="395961.Cyan7425_5102"/>
<proteinExistence type="predicted"/>
<accession>B8HPD6</accession>
<dbReference type="EMBL" id="CP001344">
    <property type="protein sequence ID" value="ACL47396.1"/>
    <property type="molecule type" value="Genomic_DNA"/>
</dbReference>